<dbReference type="EC" id="2.7.1.137" evidence="1"/>
<dbReference type="InterPro" id="IPR008290">
    <property type="entry name" value="PI3K_Vps34"/>
</dbReference>
<dbReference type="Gene3D" id="3.30.1010.10">
    <property type="entry name" value="Phosphatidylinositol 3-kinase Catalytic Subunit, Chain A, domain 4"/>
    <property type="match status" value="1"/>
</dbReference>
<dbReference type="FunFam" id="1.10.1070.11:FF:000002">
    <property type="entry name" value="Phosphatidylinositol 3-kinase catalytic subunit type 3"/>
    <property type="match status" value="1"/>
</dbReference>
<dbReference type="GO" id="GO:0000407">
    <property type="term" value="C:phagophore assembly site"/>
    <property type="evidence" value="ECO:0007669"/>
    <property type="project" value="TreeGrafter"/>
</dbReference>
<keyword evidence="3 6" id="KW-0547">Nucleotide-binding</keyword>
<keyword evidence="4 6" id="KW-0418">Kinase</keyword>
<organism evidence="11 12">
    <name type="scientific">Elliptochloris bilobata</name>
    <dbReference type="NCBI Taxonomy" id="381761"/>
    <lineage>
        <taxon>Eukaryota</taxon>
        <taxon>Viridiplantae</taxon>
        <taxon>Chlorophyta</taxon>
        <taxon>core chlorophytes</taxon>
        <taxon>Trebouxiophyceae</taxon>
        <taxon>Trebouxiophyceae incertae sedis</taxon>
        <taxon>Elliptochloris clade</taxon>
        <taxon>Elliptochloris</taxon>
    </lineage>
</organism>
<evidence type="ECO:0000313" key="12">
    <source>
        <dbReference type="Proteomes" id="UP001445335"/>
    </source>
</evidence>
<dbReference type="SUPFAM" id="SSF48371">
    <property type="entry name" value="ARM repeat"/>
    <property type="match status" value="1"/>
</dbReference>
<evidence type="ECO:0000256" key="7">
    <source>
        <dbReference type="PROSITE-ProRule" id="PRU00880"/>
    </source>
</evidence>
<dbReference type="PROSITE" id="PS51547">
    <property type="entry name" value="C2_PI3K"/>
    <property type="match status" value="1"/>
</dbReference>
<dbReference type="EMBL" id="JALJOU010000043">
    <property type="protein sequence ID" value="KAK9832006.1"/>
    <property type="molecule type" value="Genomic_DNA"/>
</dbReference>
<dbReference type="PROSITE" id="PS51545">
    <property type="entry name" value="PIK_HELICAL"/>
    <property type="match status" value="1"/>
</dbReference>
<dbReference type="SMART" id="SM00142">
    <property type="entry name" value="PI3K_C2"/>
    <property type="match status" value="1"/>
</dbReference>
<accession>A0AAW1RE06</accession>
<evidence type="ECO:0000259" key="9">
    <source>
        <dbReference type="PROSITE" id="PS51545"/>
    </source>
</evidence>
<dbReference type="GO" id="GO:0034272">
    <property type="term" value="C:phosphatidylinositol 3-kinase complex, class III, type II"/>
    <property type="evidence" value="ECO:0007669"/>
    <property type="project" value="TreeGrafter"/>
</dbReference>
<comment type="caution">
    <text evidence="11">The sequence shown here is derived from an EMBL/GenBank/DDBJ whole genome shotgun (WGS) entry which is preliminary data.</text>
</comment>
<evidence type="ECO:0000256" key="2">
    <source>
        <dbReference type="ARBA" id="ARBA00022679"/>
    </source>
</evidence>
<dbReference type="InterPro" id="IPR018936">
    <property type="entry name" value="PI3/4_kinase_CS"/>
</dbReference>
<sequence length="868" mass="94056">MVTTKPLRPDTFVFYLSCDINLPVRVRIDRLLGRLPALQHARQVALNADGDAVPQEARAPALYVVAALCALGEVLALPARSPFAPASADGCTWGAWLAFPIKYRDLPHDAQLAVTVWSVREGAPPVPAGGAAMLLFSKKGRLKTGLQRVCLWPERAADVACPSATPGKLPVAERGELGRLEQMLKRYERGELAAIDWLDALALTRIRQLRVEEEQKASSTELSLEMELPVFAHAVIWQQAAPAPVPAQAVPGSVGGSTGDRGGLALVLVPDPEVGRESPAELKAAKLARGRARGLEDRGLKPNTAEREAIEAIIKAPPNRVLSAEERALIWRFRSSLTADPCALTKVLRCMDWGDAREARAAVELVARWAPIGLADALELLSPSFTNPEVRATAVAVLRKAEDEEVRGVLLQLVQALRYEPADDSRLAAFLVQRAARQPTIAIPLHWYLYVEWDDAGFGARAAAVHKRLTAALAGDVGGPGEAALAGISAQMALMAQLRHLSSELRGSAARKAEQLQAAVREGGACGDLATAGCPLPLDPTVPLDGIIASECGVFKSALSPLRLTFRTRGPGTQELAGSGEAAALPPPAVVEGSDAAADGPAQSLGPVGGGRYQVIYKRGDDLRQDQLVVQIFSLMDRLLKRENLDLRLTPYRVLATSPDDGLIECIPSMALATVIAEHRSITRYLALHNPDPEAPLGLRPEVLDAFVKSCAGYCVMTYILGVGDRHNDNLMLAPDGRLFHIDFGYIMGRDPKPWPPPFKLNREMVDAMGGADSEPYRRFRAYACEAYNILRKSASLILSLFHLMAGSTIPDIRTDPEKAMLKLQEKLRLEEDDEVAIEWMQQLINESSSQVMANIMETTHRWAQALR</sequence>
<evidence type="ECO:0000259" key="10">
    <source>
        <dbReference type="PROSITE" id="PS51547"/>
    </source>
</evidence>
<name>A0AAW1RE06_9CHLO</name>
<dbReference type="InterPro" id="IPR035892">
    <property type="entry name" value="C2_domain_sf"/>
</dbReference>
<dbReference type="SMART" id="SM00146">
    <property type="entry name" value="PI3Kc"/>
    <property type="match status" value="1"/>
</dbReference>
<dbReference type="GO" id="GO:0034271">
    <property type="term" value="C:phosphatidylinositol 3-kinase complex, class III, type I"/>
    <property type="evidence" value="ECO:0007669"/>
    <property type="project" value="TreeGrafter"/>
</dbReference>
<evidence type="ECO:0000256" key="3">
    <source>
        <dbReference type="ARBA" id="ARBA00022741"/>
    </source>
</evidence>
<feature type="domain" description="PIK helical" evidence="9">
    <location>
        <begin position="296"/>
        <end position="472"/>
    </location>
</feature>
<gene>
    <name evidence="11" type="ORF">WJX81_007953</name>
</gene>
<feature type="domain" description="C2 PI3K-type" evidence="10">
    <location>
        <begin position="38"/>
        <end position="190"/>
    </location>
</feature>
<dbReference type="SUPFAM" id="SSF56112">
    <property type="entry name" value="Protein kinase-like (PK-like)"/>
    <property type="match status" value="1"/>
</dbReference>
<dbReference type="Pfam" id="PF00454">
    <property type="entry name" value="PI3_PI4_kinase"/>
    <property type="match status" value="1"/>
</dbReference>
<dbReference type="GO" id="GO:0000045">
    <property type="term" value="P:autophagosome assembly"/>
    <property type="evidence" value="ECO:0007669"/>
    <property type="project" value="TreeGrafter"/>
</dbReference>
<dbReference type="InterPro" id="IPR002420">
    <property type="entry name" value="PI3K-type_C2_dom"/>
</dbReference>
<dbReference type="SMART" id="SM00145">
    <property type="entry name" value="PI3Ka"/>
    <property type="match status" value="1"/>
</dbReference>
<evidence type="ECO:0000256" key="6">
    <source>
        <dbReference type="PIRNR" id="PIRNR000587"/>
    </source>
</evidence>
<dbReference type="Gene3D" id="1.10.1070.11">
    <property type="entry name" value="Phosphatidylinositol 3-/4-kinase, catalytic domain"/>
    <property type="match status" value="1"/>
</dbReference>
<feature type="domain" description="PI3K/PI4K catalytic" evidence="8">
    <location>
        <begin position="548"/>
        <end position="853"/>
    </location>
</feature>
<dbReference type="PANTHER" id="PTHR10048:SF7">
    <property type="entry name" value="PHOSPHATIDYLINOSITOL 3-KINASE CATALYTIC SUBUNIT TYPE 3"/>
    <property type="match status" value="1"/>
</dbReference>
<dbReference type="GO" id="GO:0048015">
    <property type="term" value="P:phosphatidylinositol-mediated signaling"/>
    <property type="evidence" value="ECO:0007669"/>
    <property type="project" value="TreeGrafter"/>
</dbReference>
<dbReference type="GO" id="GO:0005777">
    <property type="term" value="C:peroxisome"/>
    <property type="evidence" value="ECO:0007669"/>
    <property type="project" value="TreeGrafter"/>
</dbReference>
<evidence type="ECO:0000256" key="4">
    <source>
        <dbReference type="ARBA" id="ARBA00022777"/>
    </source>
</evidence>
<dbReference type="InterPro" id="IPR000403">
    <property type="entry name" value="PI3/4_kinase_cat_dom"/>
</dbReference>
<dbReference type="InterPro" id="IPR015433">
    <property type="entry name" value="PI3/4_kinase"/>
</dbReference>
<comment type="similarity">
    <text evidence="6 7">Belongs to the PI3/PI4-kinase family.</text>
</comment>
<dbReference type="PROSITE" id="PS00916">
    <property type="entry name" value="PI3_4_KINASE_2"/>
    <property type="match status" value="1"/>
</dbReference>
<dbReference type="InterPro" id="IPR001263">
    <property type="entry name" value="PI3K_accessory_dom"/>
</dbReference>
<dbReference type="GO" id="GO:0006897">
    <property type="term" value="P:endocytosis"/>
    <property type="evidence" value="ECO:0007669"/>
    <property type="project" value="TreeGrafter"/>
</dbReference>
<evidence type="ECO:0000259" key="8">
    <source>
        <dbReference type="PROSITE" id="PS50290"/>
    </source>
</evidence>
<evidence type="ECO:0000313" key="11">
    <source>
        <dbReference type="EMBL" id="KAK9832006.1"/>
    </source>
</evidence>
<dbReference type="Pfam" id="PF00613">
    <property type="entry name" value="PI3Ka"/>
    <property type="match status" value="1"/>
</dbReference>
<dbReference type="PIRSF" id="PIRSF000587">
    <property type="entry name" value="PI3K_Vps34"/>
    <property type="match status" value="1"/>
</dbReference>
<evidence type="ECO:0000256" key="1">
    <source>
        <dbReference type="ARBA" id="ARBA00012073"/>
    </source>
</evidence>
<dbReference type="PROSITE" id="PS50290">
    <property type="entry name" value="PI3_4_KINASE_3"/>
    <property type="match status" value="1"/>
</dbReference>
<dbReference type="PANTHER" id="PTHR10048">
    <property type="entry name" value="PHOSPHATIDYLINOSITOL KINASE"/>
    <property type="match status" value="1"/>
</dbReference>
<keyword evidence="12" id="KW-1185">Reference proteome</keyword>
<dbReference type="Proteomes" id="UP001445335">
    <property type="component" value="Unassembled WGS sequence"/>
</dbReference>
<dbReference type="InterPro" id="IPR036940">
    <property type="entry name" value="PI3/4_kinase_cat_sf"/>
</dbReference>
<dbReference type="GO" id="GO:0016303">
    <property type="term" value="F:1-phosphatidylinositol-3-kinase activity"/>
    <property type="evidence" value="ECO:0007669"/>
    <property type="project" value="UniProtKB-EC"/>
</dbReference>
<dbReference type="SUPFAM" id="SSF49562">
    <property type="entry name" value="C2 domain (Calcium/lipid-binding domain, CaLB)"/>
    <property type="match status" value="1"/>
</dbReference>
<dbReference type="GO" id="GO:0005524">
    <property type="term" value="F:ATP binding"/>
    <property type="evidence" value="ECO:0007669"/>
    <property type="project" value="UniProtKB-UniRule"/>
</dbReference>
<dbReference type="AlphaFoldDB" id="A0AAW1RE06"/>
<dbReference type="InterPro" id="IPR016024">
    <property type="entry name" value="ARM-type_fold"/>
</dbReference>
<keyword evidence="2 6" id="KW-0808">Transferase</keyword>
<protein>
    <recommendedName>
        <fullName evidence="1">phosphatidylinositol 3-kinase</fullName>
        <ecNumber evidence="1">2.7.1.137</ecNumber>
    </recommendedName>
</protein>
<dbReference type="GO" id="GO:0005768">
    <property type="term" value="C:endosome"/>
    <property type="evidence" value="ECO:0007669"/>
    <property type="project" value="TreeGrafter"/>
</dbReference>
<dbReference type="InterPro" id="IPR057756">
    <property type="entry name" value="PI3-kinase_type3/VPS34_cat"/>
</dbReference>
<dbReference type="CDD" id="cd00896">
    <property type="entry name" value="PI3Kc_III"/>
    <property type="match status" value="1"/>
</dbReference>
<dbReference type="Pfam" id="PF00792">
    <property type="entry name" value="PI3K_C2"/>
    <property type="match status" value="1"/>
</dbReference>
<dbReference type="InterPro" id="IPR011009">
    <property type="entry name" value="Kinase-like_dom_sf"/>
</dbReference>
<reference evidence="11 12" key="1">
    <citation type="journal article" date="2024" name="Nat. Commun.">
        <title>Phylogenomics reveals the evolutionary origins of lichenization in chlorophyte algae.</title>
        <authorList>
            <person name="Puginier C."/>
            <person name="Libourel C."/>
            <person name="Otte J."/>
            <person name="Skaloud P."/>
            <person name="Haon M."/>
            <person name="Grisel S."/>
            <person name="Petersen M."/>
            <person name="Berrin J.G."/>
            <person name="Delaux P.M."/>
            <person name="Dal Grande F."/>
            <person name="Keller J."/>
        </authorList>
    </citation>
    <scope>NUCLEOTIDE SEQUENCE [LARGE SCALE GENOMIC DNA]</scope>
    <source>
        <strain evidence="11 12">SAG 245.80</strain>
    </source>
</reference>
<proteinExistence type="inferred from homology"/>
<keyword evidence="5 6" id="KW-0067">ATP-binding</keyword>
<dbReference type="Gene3D" id="2.60.40.150">
    <property type="entry name" value="C2 domain"/>
    <property type="match status" value="1"/>
</dbReference>
<evidence type="ECO:0000256" key="5">
    <source>
        <dbReference type="ARBA" id="ARBA00022840"/>
    </source>
</evidence>
<dbReference type="InterPro" id="IPR042236">
    <property type="entry name" value="PI3K_accessory_sf"/>
</dbReference>
<dbReference type="CDD" id="cd00870">
    <property type="entry name" value="PI3Ka_III"/>
    <property type="match status" value="1"/>
</dbReference>
<dbReference type="Gene3D" id="1.25.40.70">
    <property type="entry name" value="Phosphatidylinositol 3-kinase, accessory domain (PIK)"/>
    <property type="match status" value="1"/>
</dbReference>